<dbReference type="PROSITE" id="PS00845">
    <property type="entry name" value="CAP_GLY_1"/>
    <property type="match status" value="1"/>
</dbReference>
<feature type="region of interest" description="Disordered" evidence="1">
    <location>
        <begin position="348"/>
        <end position="372"/>
    </location>
</feature>
<dbReference type="AlphaFoldDB" id="A0ABD1JCS4"/>
<dbReference type="SUPFAM" id="SSF74924">
    <property type="entry name" value="Cap-Gly domain"/>
    <property type="match status" value="1"/>
</dbReference>
<dbReference type="EMBL" id="JBHFQA010000017">
    <property type="protein sequence ID" value="KAL2083838.1"/>
    <property type="molecule type" value="Genomic_DNA"/>
</dbReference>
<feature type="region of interest" description="Disordered" evidence="1">
    <location>
        <begin position="389"/>
        <end position="428"/>
    </location>
</feature>
<name>A0ABD1JCS4_9TELE</name>
<dbReference type="PROSITE" id="PS50245">
    <property type="entry name" value="CAP_GLY_2"/>
    <property type="match status" value="1"/>
</dbReference>
<comment type="caution">
    <text evidence="3">The sequence shown here is derived from an EMBL/GenBank/DDBJ whole genome shotgun (WGS) entry which is preliminary data.</text>
</comment>
<dbReference type="Pfam" id="PF01302">
    <property type="entry name" value="CAP_GLY"/>
    <property type="match status" value="1"/>
</dbReference>
<feature type="compositionally biased region" description="Pro residues" evidence="1">
    <location>
        <begin position="615"/>
        <end position="627"/>
    </location>
</feature>
<dbReference type="Proteomes" id="UP001591681">
    <property type="component" value="Unassembled WGS sequence"/>
</dbReference>
<evidence type="ECO:0000259" key="2">
    <source>
        <dbReference type="PROSITE" id="PS50245"/>
    </source>
</evidence>
<dbReference type="SMART" id="SM01052">
    <property type="entry name" value="CAP_GLY"/>
    <property type="match status" value="1"/>
</dbReference>
<gene>
    <name evidence="3" type="ORF">ACEWY4_019356</name>
</gene>
<evidence type="ECO:0000313" key="3">
    <source>
        <dbReference type="EMBL" id="KAL2083838.1"/>
    </source>
</evidence>
<dbReference type="InterPro" id="IPR022164">
    <property type="entry name" value="Kinesin-like"/>
</dbReference>
<evidence type="ECO:0000256" key="1">
    <source>
        <dbReference type="SAM" id="MobiDB-lite"/>
    </source>
</evidence>
<feature type="domain" description="CAP-Gly" evidence="2">
    <location>
        <begin position="729"/>
        <end position="771"/>
    </location>
</feature>
<organism evidence="3 4">
    <name type="scientific">Coilia grayii</name>
    <name type="common">Gray's grenadier anchovy</name>
    <dbReference type="NCBI Taxonomy" id="363190"/>
    <lineage>
        <taxon>Eukaryota</taxon>
        <taxon>Metazoa</taxon>
        <taxon>Chordata</taxon>
        <taxon>Craniata</taxon>
        <taxon>Vertebrata</taxon>
        <taxon>Euteleostomi</taxon>
        <taxon>Actinopterygii</taxon>
        <taxon>Neopterygii</taxon>
        <taxon>Teleostei</taxon>
        <taxon>Clupei</taxon>
        <taxon>Clupeiformes</taxon>
        <taxon>Clupeoidei</taxon>
        <taxon>Engraulidae</taxon>
        <taxon>Coilinae</taxon>
        <taxon>Coilia</taxon>
    </lineage>
</organism>
<keyword evidence="4" id="KW-1185">Reference proteome</keyword>
<feature type="region of interest" description="Disordered" evidence="1">
    <location>
        <begin position="545"/>
        <end position="701"/>
    </location>
</feature>
<dbReference type="Pfam" id="PF12473">
    <property type="entry name" value="DUF3694"/>
    <property type="match status" value="1"/>
</dbReference>
<proteinExistence type="predicted"/>
<protein>
    <recommendedName>
        <fullName evidence="2">CAP-Gly domain-containing protein</fullName>
    </recommendedName>
</protein>
<dbReference type="PANTHER" id="PTHR18916">
    <property type="entry name" value="DYNACTIN 1-RELATED MICROTUBULE-BINDING"/>
    <property type="match status" value="1"/>
</dbReference>
<feature type="compositionally biased region" description="Polar residues" evidence="1">
    <location>
        <begin position="545"/>
        <end position="574"/>
    </location>
</feature>
<accession>A0ABD1JCS4</accession>
<evidence type="ECO:0000313" key="4">
    <source>
        <dbReference type="Proteomes" id="UP001591681"/>
    </source>
</evidence>
<dbReference type="Gene3D" id="2.30.30.190">
    <property type="entry name" value="CAP Gly-rich-like domain"/>
    <property type="match status" value="1"/>
</dbReference>
<feature type="compositionally biased region" description="Polar residues" evidence="1">
    <location>
        <begin position="597"/>
        <end position="611"/>
    </location>
</feature>
<reference evidence="3 4" key="1">
    <citation type="submission" date="2024-09" db="EMBL/GenBank/DDBJ databases">
        <title>A chromosome-level genome assembly of Gray's grenadier anchovy, Coilia grayii.</title>
        <authorList>
            <person name="Fu Z."/>
        </authorList>
    </citation>
    <scope>NUCLEOTIDE SEQUENCE [LARGE SCALE GENOMIC DNA]</scope>
    <source>
        <strain evidence="3">G4</strain>
        <tissue evidence="3">Muscle</tissue>
    </source>
</reference>
<sequence>MRNLCGNDFLEVGMNEDDLNCVRQRWSEALTKRREYLQHQIHTLINKPQKSEEDVEREAGLVEQWVWLTEERNAVLVPAPGSGIPGAPAHWTPSPGMEVHTPVLFLDLNAEALTGPTVAGVNSILPKEHGSQFFYLPIIRHNTDEVSCVCSWDSSIHDSAHLNRVSAPAERIYLIVKATVHITHPAHMELVLRKRIAVNIYNKQSFTQSLKRRMSLKNTLHSCGVTYEIVSNVPKASEEAEERETLALMAARSEGVEPQDGETYMEKYTRAVLQLTHILSLERLRQAVMVKEAVAAKSRQIRKSLSSPNVQHSSCCKGELSGCEDEDFKCEGQQDLTDCVFQDPSMCPASTPTKNRENHGSAPDSPDWLASPFKGLPVQSQRLLQALLPVREQQGRGKESRPLLSQEDSEEEDCDAMVSPAQGEGPRGFQPYVEEDFANFEVYNASLEMGVCEAGVCESAVCEAGVCETAVCEAGVCEAGVCATGECLGYSMGLEGVCVRGERGRALVGVSVGVCERECVSRSPTASSCTSGYFSHSTSSATLSDAAQSDATTGDSSQSEATLGDTGQSHTTLTDVPPPSSNSSEQPCSEPAPTHEATPTYQHSPSPSMSQPLPVISPAPRDAPPPCQLSTSPEFSDFQRAGEGQGQDWPLPLTNGSTPTPGQEGGGPVEQLPDWMAPGEEGGGPVEQLPDWMAPGEEGGGPVEQLPDWMAPGELVWVGGHCGTVHYVGGVEFAAGIWVGVELELAVGKHNGTVQGRVYFRCEAGHGVFVQPAHLRRHAPTSAHTHTQPLLR</sequence>
<dbReference type="InterPro" id="IPR036859">
    <property type="entry name" value="CAP-Gly_dom_sf"/>
</dbReference>
<dbReference type="InterPro" id="IPR000938">
    <property type="entry name" value="CAP-Gly_domain"/>
</dbReference>